<keyword evidence="3" id="KW-1185">Reference proteome</keyword>
<feature type="domain" description="Rhodanese" evidence="1">
    <location>
        <begin position="44"/>
        <end position="142"/>
    </location>
</feature>
<name>A0A426SQE8_9MICO</name>
<evidence type="ECO:0000313" key="2">
    <source>
        <dbReference type="EMBL" id="RRR20364.1"/>
    </source>
</evidence>
<dbReference type="RefSeq" id="WP_126984741.1">
    <property type="nucleotide sequence ID" value="NZ_ML133851.1"/>
</dbReference>
<dbReference type="GeneID" id="78119983"/>
<evidence type="ECO:0000313" key="3">
    <source>
        <dbReference type="Proteomes" id="UP000274327"/>
    </source>
</evidence>
<dbReference type="PANTHER" id="PTHR45431:SF3">
    <property type="entry name" value="RHODANESE-LIKE DOMAIN-CONTAINING PROTEIN 15, CHLOROPLASTIC"/>
    <property type="match status" value="1"/>
</dbReference>
<dbReference type="GO" id="GO:0016740">
    <property type="term" value="F:transferase activity"/>
    <property type="evidence" value="ECO:0007669"/>
    <property type="project" value="UniProtKB-KW"/>
</dbReference>
<protein>
    <submittedName>
        <fullName evidence="2">Sulfurtransferase</fullName>
    </submittedName>
</protein>
<dbReference type="AlphaFoldDB" id="A0A426SQE8"/>
<dbReference type="PROSITE" id="PS50206">
    <property type="entry name" value="RHODANESE_3"/>
    <property type="match status" value="1"/>
</dbReference>
<dbReference type="EMBL" id="QOCI01000001">
    <property type="protein sequence ID" value="RRR20364.1"/>
    <property type="molecule type" value="Genomic_DNA"/>
</dbReference>
<dbReference type="Proteomes" id="UP000274327">
    <property type="component" value="Unassembled WGS sequence"/>
</dbReference>
<reference evidence="2 3" key="1">
    <citation type="submission" date="2018-07" db="EMBL/GenBank/DDBJ databases">
        <title>Brachybacteriurn paraconglorneratum KCTC 9916.</title>
        <authorList>
            <person name="Li Y."/>
        </authorList>
    </citation>
    <scope>NUCLEOTIDE SEQUENCE [LARGE SCALE GENOMIC DNA]</scope>
    <source>
        <strain evidence="2 3">KCTC 9916</strain>
    </source>
</reference>
<organism evidence="2 3">
    <name type="scientific">Brachybacterium paraconglomeratum</name>
    <dbReference type="NCBI Taxonomy" id="173362"/>
    <lineage>
        <taxon>Bacteria</taxon>
        <taxon>Bacillati</taxon>
        <taxon>Actinomycetota</taxon>
        <taxon>Actinomycetes</taxon>
        <taxon>Micrococcales</taxon>
        <taxon>Dermabacteraceae</taxon>
        <taxon>Brachybacterium</taxon>
    </lineage>
</organism>
<dbReference type="Gene3D" id="3.40.250.10">
    <property type="entry name" value="Rhodanese-like domain"/>
    <property type="match status" value="1"/>
</dbReference>
<gene>
    <name evidence="2" type="ORF">DS079_02935</name>
</gene>
<keyword evidence="2" id="KW-0808">Transferase</keyword>
<proteinExistence type="predicted"/>
<evidence type="ECO:0000259" key="1">
    <source>
        <dbReference type="PROSITE" id="PS50206"/>
    </source>
</evidence>
<dbReference type="InterPro" id="IPR052367">
    <property type="entry name" value="Thiosulfate_ST/Rhodanese-like"/>
</dbReference>
<dbReference type="Pfam" id="PF00581">
    <property type="entry name" value="Rhodanese"/>
    <property type="match status" value="1"/>
</dbReference>
<dbReference type="PANTHER" id="PTHR45431">
    <property type="entry name" value="RHODANESE-LIKE DOMAIN-CONTAINING PROTEIN 15, CHLOROPLASTIC"/>
    <property type="match status" value="1"/>
</dbReference>
<accession>A0A426SQE8</accession>
<sequence length="149" mass="15997">MTEPSAVHGRRRAEAPAGHGIDEVLAAARRGVDRVEPADLAAAQAAGAHLIDIRSAVTREPEGHVPGATVVERLVLEWRLDPSSAHRMDCGPGHDDPVIVLCNEGYYSSLAARDLRDLGFHRATDLVGGFRAYAQAGLPVDEEPTRYVD</sequence>
<dbReference type="InterPro" id="IPR036873">
    <property type="entry name" value="Rhodanese-like_dom_sf"/>
</dbReference>
<dbReference type="SUPFAM" id="SSF52821">
    <property type="entry name" value="Rhodanese/Cell cycle control phosphatase"/>
    <property type="match status" value="1"/>
</dbReference>
<dbReference type="SMART" id="SM00450">
    <property type="entry name" value="RHOD"/>
    <property type="match status" value="1"/>
</dbReference>
<dbReference type="InterPro" id="IPR001763">
    <property type="entry name" value="Rhodanese-like_dom"/>
</dbReference>
<comment type="caution">
    <text evidence="2">The sequence shown here is derived from an EMBL/GenBank/DDBJ whole genome shotgun (WGS) entry which is preliminary data.</text>
</comment>